<sequence length="601" mass="66956">MLTKLFSFIVSLQVDGQKYMGQGRSKKVARIEAAATALRSFIQFKDGAVLSPLKPAGNLDFTSDEHLENGIDIENMSKQELVQIIEAMIVLEKSFAITPCVNPMLPETYDPMIQNVNKSAIAVDGQKKVPDKGPVMLLYELLNDVNFDCMSFYNAQNNCHFKMTVTINEKKFDGTGPSKKLAKNAAAKAALASLCNISYSPMMAPQKNVPLPIDDKSSSMELPQIHADTIGQLVLEKFMEVIKGQEAYSRRKVLAGIVMTENMNFSEAKVISVSTGTKCVSGEHMSVNGAVLNDSHAEIVSRRCLLKYLYAQLDLQCSQATAYQSIFVRNTDGQYPYKLKSGVHFHLYINTAPCGDARIFSPHEKDTSVDKHPNRKSRGQLRTIIESGEGTIPVKNSDGIQTWDGVMPGCQRLLTMSCSDKIARWNIVGIQGSLLSSIIEPVYLHSIVLGSLLHPEHMYRAVCGRIEKSIQGLPPPYHLNKPLLAMVTCQEPRNHDKSPLFSVNWTFGDTELEVVNCQKGRTIGNRVSRITKQAFFVKYGFLIKNLPGIENRNVTTDYGQTKASVKDYQIAKQELFAAFQREDLGSWLKKPLEQDNFRLAK</sequence>
<dbReference type="GO" id="GO:0005737">
    <property type="term" value="C:cytoplasm"/>
    <property type="evidence" value="ECO:0007669"/>
    <property type="project" value="TreeGrafter"/>
</dbReference>
<dbReference type="Pfam" id="PF02137">
    <property type="entry name" value="A_deamin"/>
    <property type="match status" value="1"/>
</dbReference>
<dbReference type="AlphaFoldDB" id="A0A6J2TNB2"/>
<evidence type="ECO:0000313" key="4">
    <source>
        <dbReference type="Proteomes" id="UP000504634"/>
    </source>
</evidence>
<feature type="domain" description="A to I editase" evidence="3">
    <location>
        <begin position="272"/>
        <end position="597"/>
    </location>
</feature>
<dbReference type="GO" id="GO:0006396">
    <property type="term" value="P:RNA processing"/>
    <property type="evidence" value="ECO:0007669"/>
    <property type="project" value="InterPro"/>
</dbReference>
<dbReference type="GeneID" id="115626781"/>
<keyword evidence="1" id="KW-0694">RNA-binding</keyword>
<dbReference type="GO" id="GO:0003725">
    <property type="term" value="F:double-stranded RNA binding"/>
    <property type="evidence" value="ECO:0007669"/>
    <property type="project" value="TreeGrafter"/>
</dbReference>
<feature type="domain" description="DRBM" evidence="2">
    <location>
        <begin position="139"/>
        <end position="196"/>
    </location>
</feature>
<proteinExistence type="predicted"/>
<dbReference type="SMART" id="SM00358">
    <property type="entry name" value="DSRM"/>
    <property type="match status" value="1"/>
</dbReference>
<accession>A0A6J2TNB2</accession>
<evidence type="ECO:0000256" key="1">
    <source>
        <dbReference type="PROSITE-ProRule" id="PRU00266"/>
    </source>
</evidence>
<dbReference type="GO" id="GO:0006382">
    <property type="term" value="P:adenosine to inosine editing"/>
    <property type="evidence" value="ECO:0007669"/>
    <property type="project" value="TreeGrafter"/>
</dbReference>
<evidence type="ECO:0000259" key="2">
    <source>
        <dbReference type="PROSITE" id="PS50137"/>
    </source>
</evidence>
<dbReference type="PANTHER" id="PTHR10910">
    <property type="entry name" value="EUKARYOTE SPECIFIC DSRNA BINDING PROTEIN"/>
    <property type="match status" value="1"/>
</dbReference>
<dbReference type="SUPFAM" id="SSF54768">
    <property type="entry name" value="dsRNA-binding domain-like"/>
    <property type="match status" value="2"/>
</dbReference>
<keyword evidence="4" id="KW-1185">Reference proteome</keyword>
<dbReference type="Pfam" id="PF00035">
    <property type="entry name" value="dsrm"/>
    <property type="match status" value="2"/>
</dbReference>
<dbReference type="PROSITE" id="PS50141">
    <property type="entry name" value="A_DEAMIN_EDITASE"/>
    <property type="match status" value="1"/>
</dbReference>
<dbReference type="GO" id="GO:0003726">
    <property type="term" value="F:double-stranded RNA adenosine deaminase activity"/>
    <property type="evidence" value="ECO:0007669"/>
    <property type="project" value="TreeGrafter"/>
</dbReference>
<dbReference type="GO" id="GO:0005730">
    <property type="term" value="C:nucleolus"/>
    <property type="evidence" value="ECO:0007669"/>
    <property type="project" value="TreeGrafter"/>
</dbReference>
<gene>
    <name evidence="5" type="primary">LOC115626781</name>
</gene>
<dbReference type="FunFam" id="3.30.160.20:FF:000049">
    <property type="entry name" value="Uncharacterized protein, isoform I"/>
    <property type="match status" value="1"/>
</dbReference>
<protein>
    <submittedName>
        <fullName evidence="5">Double-stranded RNA-specific editase Adar-like</fullName>
    </submittedName>
</protein>
<dbReference type="Proteomes" id="UP000504634">
    <property type="component" value="Unplaced"/>
</dbReference>
<dbReference type="PROSITE" id="PS50137">
    <property type="entry name" value="DS_RBD"/>
    <property type="match status" value="2"/>
</dbReference>
<dbReference type="OrthoDB" id="10268011at2759"/>
<dbReference type="GO" id="GO:0008251">
    <property type="term" value="F:tRNA-specific adenosine deaminase activity"/>
    <property type="evidence" value="ECO:0007669"/>
    <property type="project" value="TreeGrafter"/>
</dbReference>
<dbReference type="Gene3D" id="3.30.160.20">
    <property type="match status" value="2"/>
</dbReference>
<organism evidence="4 5">
    <name type="scientific">Drosophila lebanonensis</name>
    <name type="common">Fruit fly</name>
    <name type="synonym">Scaptodrosophila lebanonensis</name>
    <dbReference type="NCBI Taxonomy" id="7225"/>
    <lineage>
        <taxon>Eukaryota</taxon>
        <taxon>Metazoa</taxon>
        <taxon>Ecdysozoa</taxon>
        <taxon>Arthropoda</taxon>
        <taxon>Hexapoda</taxon>
        <taxon>Insecta</taxon>
        <taxon>Pterygota</taxon>
        <taxon>Neoptera</taxon>
        <taxon>Endopterygota</taxon>
        <taxon>Diptera</taxon>
        <taxon>Brachycera</taxon>
        <taxon>Muscomorpha</taxon>
        <taxon>Ephydroidea</taxon>
        <taxon>Drosophilidae</taxon>
        <taxon>Scaptodrosophila</taxon>
    </lineage>
</organism>
<name>A0A6J2TNB2_DROLE</name>
<dbReference type="GO" id="GO:0010468">
    <property type="term" value="P:regulation of gene expression"/>
    <property type="evidence" value="ECO:0007669"/>
    <property type="project" value="UniProtKB-ARBA"/>
</dbReference>
<reference evidence="5" key="1">
    <citation type="submission" date="2025-08" db="UniProtKB">
        <authorList>
            <consortium name="RefSeq"/>
        </authorList>
    </citation>
    <scope>IDENTIFICATION</scope>
    <source>
        <strain evidence="5">11010-0011.00</strain>
        <tissue evidence="5">Whole body</tissue>
    </source>
</reference>
<dbReference type="PANTHER" id="PTHR10910:SF62">
    <property type="entry name" value="AT07585P-RELATED"/>
    <property type="match status" value="1"/>
</dbReference>
<dbReference type="RefSeq" id="XP_030378106.1">
    <property type="nucleotide sequence ID" value="XM_030522246.1"/>
</dbReference>
<dbReference type="InterPro" id="IPR014720">
    <property type="entry name" value="dsRBD_dom"/>
</dbReference>
<dbReference type="SMART" id="SM00552">
    <property type="entry name" value="ADEAMc"/>
    <property type="match status" value="1"/>
</dbReference>
<feature type="domain" description="DRBM" evidence="2">
    <location>
        <begin position="8"/>
        <end position="43"/>
    </location>
</feature>
<evidence type="ECO:0000259" key="3">
    <source>
        <dbReference type="PROSITE" id="PS50141"/>
    </source>
</evidence>
<dbReference type="InterPro" id="IPR002466">
    <property type="entry name" value="A_deamin"/>
</dbReference>
<evidence type="ECO:0000313" key="5">
    <source>
        <dbReference type="RefSeq" id="XP_030378106.1"/>
    </source>
</evidence>